<feature type="repeat" description="ANK" evidence="3">
    <location>
        <begin position="113"/>
        <end position="145"/>
    </location>
</feature>
<organism evidence="4 5">
    <name type="scientific">Rickettsia bellii str. RML An4</name>
    <dbReference type="NCBI Taxonomy" id="1359193"/>
    <lineage>
        <taxon>Bacteria</taxon>
        <taxon>Pseudomonadati</taxon>
        <taxon>Pseudomonadota</taxon>
        <taxon>Alphaproteobacteria</taxon>
        <taxon>Rickettsiales</taxon>
        <taxon>Rickettsiaceae</taxon>
        <taxon>Rickettsieae</taxon>
        <taxon>Rickettsia</taxon>
        <taxon>belli group</taxon>
    </lineage>
</organism>
<sequence>MLEESKALFLELYKEKKKNEWLDAWTDEVMSLVQQQYSNYKLDGILQEAARHDLLPVIENYITRGGNLHIVVLDECGEKVNILNVAAANNSVTVINYLLDNNIFNVDQRVSENSRTALHSAVKENAMESTKFLLKKGANINPKFEYQYLGSQSEIRTVLHDIFSMRYNKNHEELDYLEMAKFLVGENIQIPDNLNELCSEGLVNRHPGKNNIKNFLLSIKNLEKLYIITQNSDFINAYKTSNAEVQKAWNARISLSKLAKFIVEKFNTENSIDYKEYNLLREYSSLPKYKKEALKILLAQMNFNSDDLNKVDNFINNNFFEIAVIANNLQDSAFKLLVPTIIPQVTKYLQFENASIKIAGNIIENAEVI</sequence>
<evidence type="ECO:0000313" key="4">
    <source>
        <dbReference type="EMBL" id="KJV90351.1"/>
    </source>
</evidence>
<dbReference type="RefSeq" id="WP_231289269.1">
    <property type="nucleotide sequence ID" value="NZ_LAOI01000001.1"/>
</dbReference>
<evidence type="ECO:0000256" key="3">
    <source>
        <dbReference type="PROSITE-ProRule" id="PRU00023"/>
    </source>
</evidence>
<name>A0A0F3QDW5_RICBE</name>
<dbReference type="EMBL" id="LAOI01000001">
    <property type="protein sequence ID" value="KJV90351.1"/>
    <property type="molecule type" value="Genomic_DNA"/>
</dbReference>
<keyword evidence="5" id="KW-1185">Reference proteome</keyword>
<dbReference type="PROSITE" id="PS50297">
    <property type="entry name" value="ANK_REP_REGION"/>
    <property type="match status" value="1"/>
</dbReference>
<dbReference type="InterPro" id="IPR050745">
    <property type="entry name" value="Multifunctional_regulatory"/>
</dbReference>
<protein>
    <submittedName>
        <fullName evidence="4">Ankyrin repeat family protein</fullName>
    </submittedName>
</protein>
<accession>A0A0F3QDW5</accession>
<gene>
    <name evidence="4" type="ORF">RBEAN4_1354</name>
</gene>
<comment type="caution">
    <text evidence="4">The sequence shown here is derived from an EMBL/GenBank/DDBJ whole genome shotgun (WGS) entry which is preliminary data.</text>
</comment>
<dbReference type="Proteomes" id="UP000033661">
    <property type="component" value="Unassembled WGS sequence"/>
</dbReference>
<reference evidence="4 5" key="1">
    <citation type="submission" date="2015-02" db="EMBL/GenBank/DDBJ databases">
        <title>Genome Sequencing of Rickettsiales.</title>
        <authorList>
            <person name="Daugherty S.C."/>
            <person name="Su Q."/>
            <person name="Abolude K."/>
            <person name="Beier-Sexton M."/>
            <person name="Carlyon J.A."/>
            <person name="Carter R."/>
            <person name="Day N.P."/>
            <person name="Dumler S.J."/>
            <person name="Dyachenko V."/>
            <person name="Godinez A."/>
            <person name="Kurtti T.J."/>
            <person name="Lichay M."/>
            <person name="Mullins K.E."/>
            <person name="Ott S."/>
            <person name="Pappas-Brown V."/>
            <person name="Paris D.H."/>
            <person name="Patel P."/>
            <person name="Richards A.L."/>
            <person name="Sadzewicz L."/>
            <person name="Sears K."/>
            <person name="Seidman D."/>
            <person name="Sengamalay N."/>
            <person name="Stenos J."/>
            <person name="Tallon L.J."/>
            <person name="Vincent G."/>
            <person name="Fraser C.M."/>
            <person name="Munderloh U."/>
            <person name="Dunning-Hotopp J.C."/>
        </authorList>
    </citation>
    <scope>NUCLEOTIDE SEQUENCE [LARGE SCALE GENOMIC DNA]</scope>
    <source>
        <strain evidence="4 5">RML An4</strain>
    </source>
</reference>
<dbReference type="InterPro" id="IPR002110">
    <property type="entry name" value="Ankyrin_rpt"/>
</dbReference>
<dbReference type="Pfam" id="PF12796">
    <property type="entry name" value="Ank_2"/>
    <property type="match status" value="1"/>
</dbReference>
<evidence type="ECO:0000256" key="1">
    <source>
        <dbReference type="ARBA" id="ARBA00022737"/>
    </source>
</evidence>
<evidence type="ECO:0000256" key="2">
    <source>
        <dbReference type="ARBA" id="ARBA00023043"/>
    </source>
</evidence>
<dbReference type="PROSITE" id="PS50088">
    <property type="entry name" value="ANK_REPEAT"/>
    <property type="match status" value="1"/>
</dbReference>
<keyword evidence="1" id="KW-0677">Repeat</keyword>
<dbReference type="InterPro" id="IPR036770">
    <property type="entry name" value="Ankyrin_rpt-contain_sf"/>
</dbReference>
<dbReference type="SMART" id="SM00248">
    <property type="entry name" value="ANK"/>
    <property type="match status" value="3"/>
</dbReference>
<keyword evidence="2 3" id="KW-0040">ANK repeat</keyword>
<proteinExistence type="predicted"/>
<dbReference type="PANTHER" id="PTHR24189">
    <property type="entry name" value="MYOTROPHIN"/>
    <property type="match status" value="1"/>
</dbReference>
<dbReference type="SUPFAM" id="SSF48403">
    <property type="entry name" value="Ankyrin repeat"/>
    <property type="match status" value="1"/>
</dbReference>
<dbReference type="Gene3D" id="1.25.40.20">
    <property type="entry name" value="Ankyrin repeat-containing domain"/>
    <property type="match status" value="1"/>
</dbReference>
<dbReference type="PATRIC" id="fig|1359193.3.peg.1314"/>
<dbReference type="AlphaFoldDB" id="A0A0F3QDW5"/>
<evidence type="ECO:0000313" key="5">
    <source>
        <dbReference type="Proteomes" id="UP000033661"/>
    </source>
</evidence>